<dbReference type="SUPFAM" id="SSF52833">
    <property type="entry name" value="Thioredoxin-like"/>
    <property type="match status" value="2"/>
</dbReference>
<evidence type="ECO:0000256" key="1">
    <source>
        <dbReference type="ARBA" id="ARBA00007787"/>
    </source>
</evidence>
<proteinExistence type="inferred from homology"/>
<gene>
    <name evidence="3" type="ORF">NAS2_1643</name>
</gene>
<dbReference type="EMBL" id="AP018732">
    <property type="protein sequence ID" value="BBE43014.1"/>
    <property type="molecule type" value="Genomic_DNA"/>
</dbReference>
<name>A0A4P2VF35_9ARCH</name>
<feature type="domain" description="Thioredoxin-like fold" evidence="2">
    <location>
        <begin position="137"/>
        <end position="214"/>
    </location>
</feature>
<sequence length="234" mass="26488">MTLIPDREREYIRDIFKERLKGPVVLEAFLTEDESCAYCNEMLVLMKELSELGPNGLITYSAHYRESEPEVFEANRILGPPTLRVRSPDAPYYMMFSGMPAGYEFGALIEDILDVSKGSPRLSPATIEKLRALDKDMEIWVFVTPTCPYCPRAVRMAHMFAMANPRIRGIMVEAMEFPSLAEKYEVMSVPHIVINDSYTFIGALPEPMFLEHVMRAASGETAYEVTEEGVSPVK</sequence>
<comment type="similarity">
    <text evidence="1">Belongs to the glutaredoxin family.</text>
</comment>
<dbReference type="Proteomes" id="UP000509448">
    <property type="component" value="Chromosome"/>
</dbReference>
<dbReference type="InterPro" id="IPR011903">
    <property type="entry name" value="TON_0319-like"/>
</dbReference>
<dbReference type="Pfam" id="PF13192">
    <property type="entry name" value="Thioredoxin_3"/>
    <property type="match status" value="1"/>
</dbReference>
<evidence type="ECO:0000313" key="4">
    <source>
        <dbReference type="Proteomes" id="UP000509448"/>
    </source>
</evidence>
<dbReference type="InterPro" id="IPR012336">
    <property type="entry name" value="Thioredoxin-like_fold"/>
</dbReference>
<dbReference type="CDD" id="cd02973">
    <property type="entry name" value="TRX_GRX_like"/>
    <property type="match status" value="1"/>
</dbReference>
<evidence type="ECO:0000259" key="2">
    <source>
        <dbReference type="Pfam" id="PF13192"/>
    </source>
</evidence>
<evidence type="ECO:0000313" key="3">
    <source>
        <dbReference type="EMBL" id="BBE43014.1"/>
    </source>
</evidence>
<accession>A0A4P2VF35</accession>
<dbReference type="KEGG" id="ccai:NAS2_1643"/>
<reference evidence="3 4" key="1">
    <citation type="journal article" date="2019" name="ISME J.">
        <title>Isolation and characterization of a thermophilic sulfur- and iron-reducing thaumarchaeote from a terrestrial acidic hot spring.</title>
        <authorList>
            <person name="Kato S."/>
            <person name="Itoh T."/>
            <person name="Yuki M."/>
            <person name="Nagamori M."/>
            <person name="Ohnishi M."/>
            <person name="Uematsu K."/>
            <person name="Suzuki K."/>
            <person name="Takashina T."/>
            <person name="Ohkuma M."/>
        </authorList>
    </citation>
    <scope>NUCLEOTIDE SEQUENCE [LARGE SCALE GENOMIC DNA]</scope>
    <source>
        <strain evidence="3 4">NAS-02</strain>
    </source>
</reference>
<dbReference type="PANTHER" id="PTHR37170">
    <property type="entry name" value="GLUTAREDOXIN-RELATED"/>
    <property type="match status" value="1"/>
</dbReference>
<dbReference type="RefSeq" id="WP_174449184.1">
    <property type="nucleotide sequence ID" value="NZ_AP018732.1"/>
</dbReference>
<dbReference type="PROSITE" id="PS51354">
    <property type="entry name" value="GLUTAREDOXIN_2"/>
    <property type="match status" value="1"/>
</dbReference>
<protein>
    <submittedName>
        <fullName evidence="3">Glutaredoxin-like protein</fullName>
    </submittedName>
</protein>
<dbReference type="NCBIfam" id="TIGR02187">
    <property type="entry name" value="PDO_seleno_TRX"/>
    <property type="match status" value="1"/>
</dbReference>
<dbReference type="AlphaFoldDB" id="A0A4P2VF35"/>
<dbReference type="PANTHER" id="PTHR37170:SF1">
    <property type="entry name" value="GLUTAREDOXIN-LIKE PROTEIN"/>
    <property type="match status" value="1"/>
</dbReference>
<dbReference type="InterPro" id="IPR036249">
    <property type="entry name" value="Thioredoxin-like_sf"/>
</dbReference>
<dbReference type="GeneID" id="55585452"/>
<dbReference type="Gene3D" id="3.40.30.80">
    <property type="match status" value="1"/>
</dbReference>
<organism evidence="3 4">
    <name type="scientific">Conexivisphaera calida</name>
    <dbReference type="NCBI Taxonomy" id="1874277"/>
    <lineage>
        <taxon>Archaea</taxon>
        <taxon>Nitrososphaerota</taxon>
        <taxon>Conexivisphaeria</taxon>
        <taxon>Conexivisphaerales</taxon>
        <taxon>Conexivisphaeraceae</taxon>
        <taxon>Conexivisphaera</taxon>
    </lineage>
</organism>
<keyword evidence="4" id="KW-1185">Reference proteome</keyword>
<dbReference type="OrthoDB" id="35385at2157"/>